<dbReference type="EMBL" id="JABFTP020000042">
    <property type="protein sequence ID" value="KAL3270643.1"/>
    <property type="molecule type" value="Genomic_DNA"/>
</dbReference>
<evidence type="ECO:0000313" key="1">
    <source>
        <dbReference type="EMBL" id="KAL3270643.1"/>
    </source>
</evidence>
<reference evidence="1 2" key="1">
    <citation type="journal article" date="2021" name="BMC Biol.">
        <title>Horizontally acquired antibacterial genes associated with adaptive radiation of ladybird beetles.</title>
        <authorList>
            <person name="Li H.S."/>
            <person name="Tang X.F."/>
            <person name="Huang Y.H."/>
            <person name="Xu Z.Y."/>
            <person name="Chen M.L."/>
            <person name="Du X.Y."/>
            <person name="Qiu B.Y."/>
            <person name="Chen P.T."/>
            <person name="Zhang W."/>
            <person name="Slipinski A."/>
            <person name="Escalona H.E."/>
            <person name="Waterhouse R.M."/>
            <person name="Zwick A."/>
            <person name="Pang H."/>
        </authorList>
    </citation>
    <scope>NUCLEOTIDE SEQUENCE [LARGE SCALE GENOMIC DNA]</scope>
    <source>
        <strain evidence="1">SYSU2018</strain>
    </source>
</reference>
<sequence length="92" mass="10538">MGGKITYEEMNAELLKNEKDIPEDILCVHKCEMDKSKSILDGGNIDVQQLLSKLTYSVHDMDGYKACLSNIKVNNCADFRKVIRCSRDFFKM</sequence>
<gene>
    <name evidence="1" type="ORF">HHI36_021172</name>
</gene>
<comment type="caution">
    <text evidence="1">The sequence shown here is derived from an EMBL/GenBank/DDBJ whole genome shotgun (WGS) entry which is preliminary data.</text>
</comment>
<protein>
    <submittedName>
        <fullName evidence="1">Uncharacterized protein</fullName>
    </submittedName>
</protein>
<accession>A0ABD2MVZ8</accession>
<organism evidence="1 2">
    <name type="scientific">Cryptolaemus montrouzieri</name>
    <dbReference type="NCBI Taxonomy" id="559131"/>
    <lineage>
        <taxon>Eukaryota</taxon>
        <taxon>Metazoa</taxon>
        <taxon>Ecdysozoa</taxon>
        <taxon>Arthropoda</taxon>
        <taxon>Hexapoda</taxon>
        <taxon>Insecta</taxon>
        <taxon>Pterygota</taxon>
        <taxon>Neoptera</taxon>
        <taxon>Endopterygota</taxon>
        <taxon>Coleoptera</taxon>
        <taxon>Polyphaga</taxon>
        <taxon>Cucujiformia</taxon>
        <taxon>Coccinelloidea</taxon>
        <taxon>Coccinellidae</taxon>
        <taxon>Scymninae</taxon>
        <taxon>Scymnini</taxon>
        <taxon>Cryptolaemus</taxon>
    </lineage>
</organism>
<keyword evidence="2" id="KW-1185">Reference proteome</keyword>
<name>A0ABD2MVZ8_9CUCU</name>
<evidence type="ECO:0000313" key="2">
    <source>
        <dbReference type="Proteomes" id="UP001516400"/>
    </source>
</evidence>
<proteinExistence type="predicted"/>
<dbReference type="Proteomes" id="UP001516400">
    <property type="component" value="Unassembled WGS sequence"/>
</dbReference>
<dbReference type="AlphaFoldDB" id="A0ABD2MVZ8"/>